<sequence length="147" mass="16500">MVTTRPHIAVLAGLKKASLSAHFESKDALYVTALEMALDAEISYVRAHFANGEGVCAVPGEGYWSQLRDRYTQNDSLRFLLRDALRQTVMSGNDGYLRVLRGCLAKVCMTEHQHLSAEFEHWLVEAYMAVIDSLTVELIYGNVDGYR</sequence>
<accession>A0ABR6V5V9</accession>
<dbReference type="SUPFAM" id="SSF46689">
    <property type="entry name" value="Homeodomain-like"/>
    <property type="match status" value="1"/>
</dbReference>
<keyword evidence="2" id="KW-1185">Reference proteome</keyword>
<comment type="caution">
    <text evidence="1">The sequence shown here is derived from an EMBL/GenBank/DDBJ whole genome shotgun (WGS) entry which is preliminary data.</text>
</comment>
<reference evidence="1 2" key="1">
    <citation type="journal article" date="2020" name="Microorganisms">
        <title>Reliable Identification of Environmental Pseudomonas Isolates Using the rpoD Gene.</title>
        <authorList>
            <consortium name="The Broad Institute Genome Sequencing Platform"/>
            <person name="Girard L."/>
            <person name="Lood C."/>
            <person name="Rokni-Zadeh H."/>
            <person name="van Noort V."/>
            <person name="Lavigne R."/>
            <person name="De Mot R."/>
        </authorList>
    </citation>
    <scope>NUCLEOTIDE SEQUENCE [LARGE SCALE GENOMIC DNA]</scope>
    <source>
        <strain evidence="1 2">RW7P2</strain>
    </source>
</reference>
<dbReference type="EMBL" id="JABWRS010000005">
    <property type="protein sequence ID" value="MBC3475630.1"/>
    <property type="molecule type" value="Genomic_DNA"/>
</dbReference>
<proteinExistence type="predicted"/>
<dbReference type="RefSeq" id="WP_186598483.1">
    <property type="nucleotide sequence ID" value="NZ_JABWRS010000005.1"/>
</dbReference>
<dbReference type="InterPro" id="IPR009057">
    <property type="entry name" value="Homeodomain-like_sf"/>
</dbReference>
<protein>
    <recommendedName>
        <fullName evidence="3">TetR family transcriptional regulator</fullName>
    </recommendedName>
</protein>
<evidence type="ECO:0008006" key="3">
    <source>
        <dbReference type="Google" id="ProtNLM"/>
    </source>
</evidence>
<evidence type="ECO:0000313" key="1">
    <source>
        <dbReference type="EMBL" id="MBC3475630.1"/>
    </source>
</evidence>
<gene>
    <name evidence="1" type="ORF">HU747_08440</name>
</gene>
<organism evidence="1 2">
    <name type="scientific">Pseudomonas taiwanensis</name>
    <dbReference type="NCBI Taxonomy" id="470150"/>
    <lineage>
        <taxon>Bacteria</taxon>
        <taxon>Pseudomonadati</taxon>
        <taxon>Pseudomonadota</taxon>
        <taxon>Gammaproteobacteria</taxon>
        <taxon>Pseudomonadales</taxon>
        <taxon>Pseudomonadaceae</taxon>
        <taxon>Pseudomonas</taxon>
    </lineage>
</organism>
<dbReference type="Gene3D" id="1.10.357.10">
    <property type="entry name" value="Tetracycline Repressor, domain 2"/>
    <property type="match status" value="1"/>
</dbReference>
<dbReference type="Proteomes" id="UP000628086">
    <property type="component" value="Unassembled WGS sequence"/>
</dbReference>
<evidence type="ECO:0000313" key="2">
    <source>
        <dbReference type="Proteomes" id="UP000628086"/>
    </source>
</evidence>
<name>A0ABR6V5V9_9PSED</name>